<dbReference type="InterPro" id="IPR052895">
    <property type="entry name" value="HetReg/Transcr_Mod"/>
</dbReference>
<dbReference type="Pfam" id="PF06985">
    <property type="entry name" value="HET"/>
    <property type="match status" value="1"/>
</dbReference>
<feature type="domain" description="Heterokaryon incompatibility" evidence="1">
    <location>
        <begin position="59"/>
        <end position="209"/>
    </location>
</feature>
<reference evidence="2 3" key="1">
    <citation type="submission" date="2024-02" db="EMBL/GenBank/DDBJ databases">
        <title>De novo assembly and annotation of 12 fungi associated with fruit tree decline syndrome in Ontario, Canada.</title>
        <authorList>
            <person name="Sulman M."/>
            <person name="Ellouze W."/>
            <person name="Ilyukhin E."/>
        </authorList>
    </citation>
    <scope>NUCLEOTIDE SEQUENCE [LARGE SCALE GENOMIC DNA]</scope>
    <source>
        <strain evidence="2 3">M169</strain>
    </source>
</reference>
<evidence type="ECO:0000313" key="3">
    <source>
        <dbReference type="Proteomes" id="UP001430848"/>
    </source>
</evidence>
<dbReference type="InterPro" id="IPR010730">
    <property type="entry name" value="HET"/>
</dbReference>
<evidence type="ECO:0000313" key="2">
    <source>
        <dbReference type="EMBL" id="KAK7725608.1"/>
    </source>
</evidence>
<name>A0ABR1P3T9_DIAER</name>
<comment type="caution">
    <text evidence="2">The sequence shown here is derived from an EMBL/GenBank/DDBJ whole genome shotgun (WGS) entry which is preliminary data.</text>
</comment>
<keyword evidence="3" id="KW-1185">Reference proteome</keyword>
<dbReference type="PANTHER" id="PTHR24148">
    <property type="entry name" value="ANKYRIN REPEAT DOMAIN-CONTAINING PROTEIN 39 HOMOLOG-RELATED"/>
    <property type="match status" value="1"/>
</dbReference>
<dbReference type="Proteomes" id="UP001430848">
    <property type="component" value="Unassembled WGS sequence"/>
</dbReference>
<proteinExistence type="predicted"/>
<organism evidence="2 3">
    <name type="scientific">Diaporthe eres</name>
    <name type="common">Phomopsis oblonga</name>
    <dbReference type="NCBI Taxonomy" id="83184"/>
    <lineage>
        <taxon>Eukaryota</taxon>
        <taxon>Fungi</taxon>
        <taxon>Dikarya</taxon>
        <taxon>Ascomycota</taxon>
        <taxon>Pezizomycotina</taxon>
        <taxon>Sordariomycetes</taxon>
        <taxon>Sordariomycetidae</taxon>
        <taxon>Diaporthales</taxon>
        <taxon>Diaporthaceae</taxon>
        <taxon>Diaporthe</taxon>
        <taxon>Diaporthe eres species complex</taxon>
    </lineage>
</organism>
<dbReference type="PANTHER" id="PTHR24148:SF73">
    <property type="entry name" value="HET DOMAIN PROTEIN (AFU_ORTHOLOGUE AFUA_8G01020)"/>
    <property type="match status" value="1"/>
</dbReference>
<protein>
    <recommendedName>
        <fullName evidence="1">Heterokaryon incompatibility domain-containing protein</fullName>
    </recommendedName>
</protein>
<gene>
    <name evidence="2" type="ORF">SLS63_008064</name>
</gene>
<sequence>MDDLAPPYETPNAQLYQPLSHPDSIRVLTVFECDTEDDDIECHLAVTRLSDSNDDGEGYTAISYAWGDLRFTNEIWLGDQRLLIGANLDAALRHLRRRDAPVRLWVDAVCINQGDTPEKNHQVQQMRNIFSAASETIIWLGPSGGNTSVAAWNLLERNSSWALNDRRERDHTIPAKLEEDLLSFRGEFRDVEIDVLSRPWFKRVWVFQEAVLSRNLSIQCGNRRISWDDFSKTVLQSERHHDRYGFSTWDDGKKGIVRDISRARCEHLHKHGLDGSHSSCQSSGAPSNLLRTLNILKLLHRGRYLEASDARDKIFGFMGVAEGINTNDPRFRVDYEVDTCSLYVQFARNMIEATDSLDILSYVNFSAPGRPIANIEMPSWAPCWDYHNHFVSRGVHLSNRTILDTLPTESDEESRSRRNRIANSNMTWSNLHSESSSLDSMELSGRVVGRVAALTAPVRLNRNDQALFQQLIDADDEEKNFILMMALWARKLTSTNHGFDAKADMDFISRARSDGVPWEELDRADEDDPNFPEGFLGSNDLRELRLHLKEAKLHDPNLLVQAHLYRRGQVAANWSGPTIDRDIPRFMTSITDDESIVDGRSLAVCVSETTPHTDDPEQAAGQLALVPGAAKEGDVIIQISGARVPFVLRRRANDWSDFVDTRNVASPTQKGLNKAMKSWIFPWELIGDCVLNGFEELDEDAMDTRFRLV</sequence>
<evidence type="ECO:0000259" key="1">
    <source>
        <dbReference type="Pfam" id="PF06985"/>
    </source>
</evidence>
<accession>A0ABR1P3T9</accession>
<dbReference type="EMBL" id="JAKNSF020000048">
    <property type="protein sequence ID" value="KAK7725608.1"/>
    <property type="molecule type" value="Genomic_DNA"/>
</dbReference>